<reference evidence="1" key="2">
    <citation type="journal article" date="2022" name="Hortic Res">
        <title>The genome of Dioscorea zingiberensis sheds light on the biosynthesis, origin and evolution of the medicinally important diosgenin saponins.</title>
        <authorList>
            <person name="Li Y."/>
            <person name="Tan C."/>
            <person name="Li Z."/>
            <person name="Guo J."/>
            <person name="Li S."/>
            <person name="Chen X."/>
            <person name="Wang C."/>
            <person name="Dai X."/>
            <person name="Yang H."/>
            <person name="Song W."/>
            <person name="Hou L."/>
            <person name="Xu J."/>
            <person name="Tong Z."/>
            <person name="Xu A."/>
            <person name="Yuan X."/>
            <person name="Wang W."/>
            <person name="Yang Q."/>
            <person name="Chen L."/>
            <person name="Sun Z."/>
            <person name="Wang K."/>
            <person name="Pan B."/>
            <person name="Chen J."/>
            <person name="Bao Y."/>
            <person name="Liu F."/>
            <person name="Qi X."/>
            <person name="Gang D.R."/>
            <person name="Wen J."/>
            <person name="Li J."/>
        </authorList>
    </citation>
    <scope>NUCLEOTIDE SEQUENCE</scope>
    <source>
        <strain evidence="1">Dzin_1.0</strain>
    </source>
</reference>
<dbReference type="EMBL" id="JAGGNH010000006">
    <property type="protein sequence ID" value="KAJ0970080.1"/>
    <property type="molecule type" value="Genomic_DNA"/>
</dbReference>
<protein>
    <submittedName>
        <fullName evidence="1">Uncharacterized protein</fullName>
    </submittedName>
</protein>
<dbReference type="AlphaFoldDB" id="A0A9D5HBE1"/>
<dbReference type="OrthoDB" id="5800476at2759"/>
<evidence type="ECO:0000313" key="2">
    <source>
        <dbReference type="Proteomes" id="UP001085076"/>
    </source>
</evidence>
<organism evidence="1 2">
    <name type="scientific">Dioscorea zingiberensis</name>
    <dbReference type="NCBI Taxonomy" id="325984"/>
    <lineage>
        <taxon>Eukaryota</taxon>
        <taxon>Viridiplantae</taxon>
        <taxon>Streptophyta</taxon>
        <taxon>Embryophyta</taxon>
        <taxon>Tracheophyta</taxon>
        <taxon>Spermatophyta</taxon>
        <taxon>Magnoliopsida</taxon>
        <taxon>Liliopsida</taxon>
        <taxon>Dioscoreales</taxon>
        <taxon>Dioscoreaceae</taxon>
        <taxon>Dioscorea</taxon>
    </lineage>
</organism>
<keyword evidence="2" id="KW-1185">Reference proteome</keyword>
<accession>A0A9D5HBE1</accession>
<name>A0A9D5HBE1_9LILI</name>
<dbReference type="Gene3D" id="1.10.510.10">
    <property type="entry name" value="Transferase(Phosphotransferase) domain 1"/>
    <property type="match status" value="1"/>
</dbReference>
<sequence>MVRLLLLVRHHWNDGTEAGFTARSSALNGKADGRLSTVSISIRSCSGGGAVGWWSMLRRDPIRGGREKGIKSSLWIPSLNIGGRRIPCPSLVALPLLHPFKAAFGTKGGSSGSLVIDCQGRAVYIIDYGLAKKYGDLQTHKHIPYKENKNLTGTACYASVNTQVWHANR</sequence>
<dbReference type="Proteomes" id="UP001085076">
    <property type="component" value="Miscellaneous, Linkage group lg06"/>
</dbReference>
<proteinExistence type="predicted"/>
<dbReference type="SUPFAM" id="SSF56112">
    <property type="entry name" value="Protein kinase-like (PK-like)"/>
    <property type="match status" value="1"/>
</dbReference>
<dbReference type="InterPro" id="IPR011009">
    <property type="entry name" value="Kinase-like_dom_sf"/>
</dbReference>
<gene>
    <name evidence="1" type="ORF">J5N97_022957</name>
</gene>
<comment type="caution">
    <text evidence="1">The sequence shown here is derived from an EMBL/GenBank/DDBJ whole genome shotgun (WGS) entry which is preliminary data.</text>
</comment>
<reference evidence="1" key="1">
    <citation type="submission" date="2021-03" db="EMBL/GenBank/DDBJ databases">
        <authorList>
            <person name="Li Z."/>
            <person name="Yang C."/>
        </authorList>
    </citation>
    <scope>NUCLEOTIDE SEQUENCE</scope>
    <source>
        <strain evidence="1">Dzin_1.0</strain>
        <tissue evidence="1">Leaf</tissue>
    </source>
</reference>
<evidence type="ECO:0000313" key="1">
    <source>
        <dbReference type="EMBL" id="KAJ0970080.1"/>
    </source>
</evidence>